<dbReference type="Proteomes" id="UP000219329">
    <property type="component" value="Unassembled WGS sequence"/>
</dbReference>
<organism evidence="1 2">
    <name type="scientific">OM182 bacterium MED-G28</name>
    <dbReference type="NCBI Taxonomy" id="1986256"/>
    <lineage>
        <taxon>Bacteria</taxon>
        <taxon>Pseudomonadati</taxon>
        <taxon>Pseudomonadota</taxon>
        <taxon>Gammaproteobacteria</taxon>
        <taxon>OMG group</taxon>
        <taxon>OM182 clade</taxon>
    </lineage>
</organism>
<protein>
    <submittedName>
        <fullName evidence="1">Cryptochrome/photolyase family protein</fullName>
    </submittedName>
</protein>
<dbReference type="PANTHER" id="PTHR38657:SF1">
    <property type="entry name" value="SLR1343 PROTEIN"/>
    <property type="match status" value="1"/>
</dbReference>
<dbReference type="PANTHER" id="PTHR38657">
    <property type="entry name" value="SLR1343 PROTEIN"/>
    <property type="match status" value="1"/>
</dbReference>
<dbReference type="GO" id="GO:0016829">
    <property type="term" value="F:lyase activity"/>
    <property type="evidence" value="ECO:0007669"/>
    <property type="project" value="UniProtKB-KW"/>
</dbReference>
<name>A0A2A5W7P2_9GAMM</name>
<dbReference type="Gene3D" id="1.10.10.1710">
    <property type="entry name" value="Deoxyribodipyrimidine photolyase-related"/>
    <property type="match status" value="1"/>
</dbReference>
<reference evidence="1 2" key="1">
    <citation type="submission" date="2017-08" db="EMBL/GenBank/DDBJ databases">
        <title>Fine stratification of microbial communities through a metagenomic profile of the photic zone.</title>
        <authorList>
            <person name="Haro-Moreno J.M."/>
            <person name="Lopez-Perez M."/>
            <person name="De La Torre J."/>
            <person name="Picazo A."/>
            <person name="Camacho A."/>
            <person name="Rodriguez-Valera F."/>
        </authorList>
    </citation>
    <scope>NUCLEOTIDE SEQUENCE [LARGE SCALE GENOMIC DNA]</scope>
    <source>
        <strain evidence="1">MED-G28</strain>
    </source>
</reference>
<comment type="caution">
    <text evidence="1">The sequence shown here is derived from an EMBL/GenBank/DDBJ whole genome shotgun (WGS) entry which is preliminary data.</text>
</comment>
<dbReference type="Pfam" id="PF04244">
    <property type="entry name" value="DPRP"/>
    <property type="match status" value="1"/>
</dbReference>
<dbReference type="Gene3D" id="3.40.50.620">
    <property type="entry name" value="HUPs"/>
    <property type="match status" value="1"/>
</dbReference>
<dbReference type="AlphaFoldDB" id="A0A2A5W7P2"/>
<dbReference type="InterPro" id="IPR052551">
    <property type="entry name" value="UV-DNA_repair_photolyase"/>
</dbReference>
<accession>A0A2A5W7P2</accession>
<dbReference type="Gene3D" id="1.25.40.80">
    <property type="match status" value="1"/>
</dbReference>
<dbReference type="InterPro" id="IPR007357">
    <property type="entry name" value="PhrB-like"/>
</dbReference>
<dbReference type="SUPFAM" id="SSF48173">
    <property type="entry name" value="Cryptochrome/photolyase FAD-binding domain"/>
    <property type="match status" value="1"/>
</dbReference>
<evidence type="ECO:0000313" key="1">
    <source>
        <dbReference type="EMBL" id="PDH32307.1"/>
    </source>
</evidence>
<dbReference type="InterPro" id="IPR036134">
    <property type="entry name" value="Crypto/Photolyase_FAD-like_sf"/>
</dbReference>
<sequence length="516" mass="60698">MTGKFRCIRWILGDQLNEKHSWFRQVDDDVLYVIAELHQETSYTRHHAQKLCAFFAGMEAFAKRLSGLGHNVLHLDLDATANQASLQELIDALRQQYCIREFSYQRPDEFRLLTQFRNLKLTKVSISEFDSEHFLLPFDEISINFPKNKSVRMETFYRKLRRRYSILMDEEKPLGGRWNFDKENRNKLKQTDLNAIPEPLLFNTPVANILQRLERHKVEFIGTVEKTLPWPVTREDALKLLRYFCRHCLARFGHFQDALTAQSQYGWSLYHSRLSFALNTKLLGPLEVMEQALGSFSENDEINIAQIEGFVRQILGWREFIRGMYWANMPDYATKNHFHAKNKLPDYFWNGKTQMRCLQQAIDQSLQHSYAHHIQRLMVTGNFCLLTGIDPDEVDQWYLGIYLDAIQWVELPNTRGMALFADGGLVGTKPYAAGGNYINKMSDYCNDCHYQVKEKVGPNACPMNSFYWNFMHKHRKELEFNHRLRMLYTTWDNMGTELQKQIIHQAEKYLSGIDSL</sequence>
<gene>
    <name evidence="1" type="ORF">CNF02_12205</name>
</gene>
<dbReference type="EMBL" id="NTJZ01000018">
    <property type="protein sequence ID" value="PDH32307.1"/>
    <property type="molecule type" value="Genomic_DNA"/>
</dbReference>
<dbReference type="InterPro" id="IPR014729">
    <property type="entry name" value="Rossmann-like_a/b/a_fold"/>
</dbReference>
<evidence type="ECO:0000313" key="2">
    <source>
        <dbReference type="Proteomes" id="UP000219329"/>
    </source>
</evidence>
<proteinExistence type="predicted"/>
<keyword evidence="1" id="KW-0456">Lyase</keyword>
<dbReference type="Gene3D" id="1.10.579.10">
    <property type="entry name" value="DNA Cyclobutane Dipyrimidine Photolyase, subunit A, domain 3"/>
    <property type="match status" value="1"/>
</dbReference>